<dbReference type="RefSeq" id="WP_024561210.1">
    <property type="nucleotide sequence ID" value="NZ_LFEJ01000011.1"/>
</dbReference>
<organism evidence="1 2">
    <name type="scientific">Franconibacter pulveris</name>
    <dbReference type="NCBI Taxonomy" id="435910"/>
    <lineage>
        <taxon>Bacteria</taxon>
        <taxon>Pseudomonadati</taxon>
        <taxon>Pseudomonadota</taxon>
        <taxon>Gammaproteobacteria</taxon>
        <taxon>Enterobacterales</taxon>
        <taxon>Enterobacteriaceae</taxon>
        <taxon>Franconibacter</taxon>
    </lineage>
</organism>
<dbReference type="PATRIC" id="fig|1656095.3.peg.1460"/>
<dbReference type="AlphaFoldDB" id="A0A0J8YCX4"/>
<name>A0A0J8YCX4_9ENTR</name>
<dbReference type="Proteomes" id="UP000037315">
    <property type="component" value="Unassembled WGS sequence"/>
</dbReference>
<dbReference type="EMBL" id="LFEJ01000011">
    <property type="protein sequence ID" value="KMV35374.1"/>
    <property type="molecule type" value="Genomic_DNA"/>
</dbReference>
<keyword evidence="2" id="KW-1185">Reference proteome</keyword>
<evidence type="ECO:0000313" key="1">
    <source>
        <dbReference type="EMBL" id="KMV35374.1"/>
    </source>
</evidence>
<dbReference type="STRING" id="1121863.GCA_000621185_02551"/>
<dbReference type="InterPro" id="IPR025320">
    <property type="entry name" value="DUF4225"/>
</dbReference>
<gene>
    <name evidence="1" type="ORF">ACH50_06890</name>
</gene>
<dbReference type="OrthoDB" id="6534834at2"/>
<accession>A0A0J8YCX4</accession>
<proteinExistence type="predicted"/>
<comment type="caution">
    <text evidence="1">The sequence shown here is derived from an EMBL/GenBank/DDBJ whole genome shotgun (WGS) entry which is preliminary data.</text>
</comment>
<protein>
    <recommendedName>
        <fullName evidence="3">DUF4225 domain-containing protein</fullName>
    </recommendedName>
</protein>
<reference evidence="1 2" key="1">
    <citation type="submission" date="2015-06" db="EMBL/GenBank/DDBJ databases">
        <title>Genome sequencing of Cronobacter sp. strain DJ34 isolated from petroleum contaminated sludge of Duliajan Oil Fields, Assam, India.</title>
        <authorList>
            <person name="Pal S."/>
            <person name="Banerjee T.D."/>
            <person name="Roy A."/>
            <person name="Sar P."/>
            <person name="Kazy S.K."/>
        </authorList>
    </citation>
    <scope>NUCLEOTIDE SEQUENCE [LARGE SCALE GENOMIC DNA]</scope>
    <source>
        <strain evidence="1 2">DJ34</strain>
    </source>
</reference>
<evidence type="ECO:0000313" key="2">
    <source>
        <dbReference type="Proteomes" id="UP000037315"/>
    </source>
</evidence>
<dbReference type="Pfam" id="PF13988">
    <property type="entry name" value="DUF4225"/>
    <property type="match status" value="1"/>
</dbReference>
<sequence length="270" mass="29933">MDIYIGNKPFLNYFLTMAMAETNSLMNTAMSVSAFHLGDALTRIRFQDEVKDFARRQIAAIKNSVNDEDCHRYIKNIRDENDNLKIQDRMLRTGESVVAASVKIYQENGKIVGYIIDGIGVVLSGLQMVAGVGVFASSLPGGNIIGIAAGATLFLNGASSAAENLQKLFGAENPSNIIRDAYENSARFLGFDRRIGLLAYQLVDLSTSYYGLFKLTLKPDVWRLYRYTTPDFYRKVSTMNRTALAIKGTGAGWKGLQIGNNLYEIKHSKN</sequence>
<evidence type="ECO:0008006" key="3">
    <source>
        <dbReference type="Google" id="ProtNLM"/>
    </source>
</evidence>